<protein>
    <submittedName>
        <fullName evidence="1">Uncharacterized protein</fullName>
    </submittedName>
</protein>
<sequence>MENLQNNSAQTLKKTFIEIIEFYTSPSFGAVKQWEFDIFLFGKLQELGVFENKNDIYEIVSKLKITRSKARNLIYESNLRNADKQMLDTQLKQDLKNIRFLKGSSYLVGIEIENPLLMDHLKAKLKEKGYATDGTFSPEMVKLSNEAFVALIEMYLDENSQEAIKKTLIDLGYEKENSFRGIVGEFVKHAATKVAGSAGEHVASEYITPLIDGAVKQLSELIGKDDRDGK</sequence>
<organism evidence="1 2">
    <name type="scientific">Flexistipes sinusarabici</name>
    <dbReference type="NCBI Taxonomy" id="2352"/>
    <lineage>
        <taxon>Bacteria</taxon>
        <taxon>Pseudomonadati</taxon>
        <taxon>Deferribacterota</taxon>
        <taxon>Deferribacteres</taxon>
        <taxon>Deferribacterales</taxon>
        <taxon>Flexistipitaceae</taxon>
        <taxon>Flexistipes</taxon>
    </lineage>
</organism>
<name>A0A5D0MHV8_FLESI</name>
<dbReference type="AlphaFoldDB" id="A0A5D0MHV8"/>
<reference evidence="1 2" key="1">
    <citation type="submission" date="2019-08" db="EMBL/GenBank/DDBJ databases">
        <title>Genomic characterization of a novel candidate phylum (ARYD3) from a high temperature, high salinity tertiary oil reservoir in north central Oklahoma, USA.</title>
        <authorList>
            <person name="Youssef N.H."/>
            <person name="Yadav A."/>
            <person name="Elshahed M.S."/>
        </authorList>
    </citation>
    <scope>NUCLEOTIDE SEQUENCE [LARGE SCALE GENOMIC DNA]</scope>
    <source>
        <strain evidence="1">ARYD1</strain>
    </source>
</reference>
<proteinExistence type="predicted"/>
<accession>A0A5D0MHV8</accession>
<evidence type="ECO:0000313" key="2">
    <source>
        <dbReference type="Proteomes" id="UP000323337"/>
    </source>
</evidence>
<evidence type="ECO:0000313" key="1">
    <source>
        <dbReference type="EMBL" id="TYB33257.1"/>
    </source>
</evidence>
<comment type="caution">
    <text evidence="1">The sequence shown here is derived from an EMBL/GenBank/DDBJ whole genome shotgun (WGS) entry which is preliminary data.</text>
</comment>
<dbReference type="RefSeq" id="WP_303701242.1">
    <property type="nucleotide sequence ID" value="NZ_VSIV01000170.1"/>
</dbReference>
<dbReference type="EMBL" id="VSIV01000170">
    <property type="protein sequence ID" value="TYB33257.1"/>
    <property type="molecule type" value="Genomic_DNA"/>
</dbReference>
<dbReference type="Proteomes" id="UP000323337">
    <property type="component" value="Unassembled WGS sequence"/>
</dbReference>
<gene>
    <name evidence="1" type="ORF">FXF49_07280</name>
</gene>